<feature type="transmembrane region" description="Helical" evidence="2">
    <location>
        <begin position="7"/>
        <end position="28"/>
    </location>
</feature>
<feature type="compositionally biased region" description="Polar residues" evidence="1">
    <location>
        <begin position="282"/>
        <end position="296"/>
    </location>
</feature>
<feature type="transmembrane region" description="Helical" evidence="2">
    <location>
        <begin position="77"/>
        <end position="100"/>
    </location>
</feature>
<keyword evidence="2" id="KW-0812">Transmembrane</keyword>
<feature type="transmembrane region" description="Helical" evidence="2">
    <location>
        <begin position="34"/>
        <end position="56"/>
    </location>
</feature>
<dbReference type="EMBL" id="JAFEKC020000005">
    <property type="protein sequence ID" value="KAK0514381.1"/>
    <property type="molecule type" value="Genomic_DNA"/>
</dbReference>
<keyword evidence="2" id="KW-0472">Membrane</keyword>
<evidence type="ECO:0008006" key="5">
    <source>
        <dbReference type="Google" id="ProtNLM"/>
    </source>
</evidence>
<keyword evidence="4" id="KW-1185">Reference proteome</keyword>
<protein>
    <recommendedName>
        <fullName evidence="5">Tetraspanin Tsp3</fullName>
    </recommendedName>
</protein>
<dbReference type="Proteomes" id="UP001166286">
    <property type="component" value="Unassembled WGS sequence"/>
</dbReference>
<name>A0AA39R5F2_9LECA</name>
<proteinExistence type="predicted"/>
<accession>A0AA39R5F2</accession>
<evidence type="ECO:0000256" key="1">
    <source>
        <dbReference type="SAM" id="MobiDB-lite"/>
    </source>
</evidence>
<comment type="caution">
    <text evidence="3">The sequence shown here is derived from an EMBL/GenBank/DDBJ whole genome shotgun (WGS) entry which is preliminary data.</text>
</comment>
<evidence type="ECO:0000256" key="2">
    <source>
        <dbReference type="SAM" id="Phobius"/>
    </source>
</evidence>
<feature type="transmembrane region" description="Helical" evidence="2">
    <location>
        <begin position="183"/>
        <end position="204"/>
    </location>
</feature>
<reference evidence="3" key="1">
    <citation type="submission" date="2023-03" db="EMBL/GenBank/DDBJ databases">
        <title>Complete genome of Cladonia borealis.</title>
        <authorList>
            <person name="Park H."/>
        </authorList>
    </citation>
    <scope>NUCLEOTIDE SEQUENCE</scope>
    <source>
        <strain evidence="3">ANT050790</strain>
    </source>
</reference>
<evidence type="ECO:0000313" key="4">
    <source>
        <dbReference type="Proteomes" id="UP001166286"/>
    </source>
</evidence>
<feature type="compositionally biased region" description="Polar residues" evidence="1">
    <location>
        <begin position="213"/>
        <end position="223"/>
    </location>
</feature>
<sequence length="296" mass="33093">MRPVNKIVSLVVPLVLLGLIITAGIALYRIKAYAIPLSRVTATAAIILPVITGIGMRSAQTLASRPNGFLTKAKFSISWTPMVVLILLVIYDTAIATLALTHMVPPASLNCPLERQWELLFSSKNVEVIRRIQDRHKCCGLRNKHDKAWPFPDKRHTVNACTETFNRERGCFGEWRKDTQITAGLLLLVAVVVFLLKLLVLLFYRTRDPSPDSRWTSGESASTADEHGVEANGEEVQATNIRRRIEGAYHDDPLPEIDERDHGALLSEAANDRKDNQGRVMQPSSTHNQGNEWRDI</sequence>
<organism evidence="3 4">
    <name type="scientific">Cladonia borealis</name>
    <dbReference type="NCBI Taxonomy" id="184061"/>
    <lineage>
        <taxon>Eukaryota</taxon>
        <taxon>Fungi</taxon>
        <taxon>Dikarya</taxon>
        <taxon>Ascomycota</taxon>
        <taxon>Pezizomycotina</taxon>
        <taxon>Lecanoromycetes</taxon>
        <taxon>OSLEUM clade</taxon>
        <taxon>Lecanoromycetidae</taxon>
        <taxon>Lecanorales</taxon>
        <taxon>Lecanorineae</taxon>
        <taxon>Cladoniaceae</taxon>
        <taxon>Cladonia</taxon>
    </lineage>
</organism>
<dbReference type="AlphaFoldDB" id="A0AA39R5F2"/>
<feature type="compositionally biased region" description="Basic and acidic residues" evidence="1">
    <location>
        <begin position="243"/>
        <end position="263"/>
    </location>
</feature>
<feature type="region of interest" description="Disordered" evidence="1">
    <location>
        <begin position="210"/>
        <end position="296"/>
    </location>
</feature>
<gene>
    <name evidence="3" type="ORF">JMJ35_002998</name>
</gene>
<evidence type="ECO:0000313" key="3">
    <source>
        <dbReference type="EMBL" id="KAK0514381.1"/>
    </source>
</evidence>
<keyword evidence="2" id="KW-1133">Transmembrane helix</keyword>